<dbReference type="HOGENOM" id="CLU_016047_1_1_12"/>
<dbReference type="PANTHER" id="PTHR43744:SF12">
    <property type="entry name" value="ABC TRANSPORTER PERMEASE PROTEIN MG189-RELATED"/>
    <property type="match status" value="1"/>
</dbReference>
<keyword evidence="6 7" id="KW-0472">Membrane</keyword>
<evidence type="ECO:0000313" key="9">
    <source>
        <dbReference type="EMBL" id="ADK82541.1"/>
    </source>
</evidence>
<evidence type="ECO:0000256" key="4">
    <source>
        <dbReference type="ARBA" id="ARBA00022692"/>
    </source>
</evidence>
<proteinExistence type="inferred from homology"/>
<evidence type="ECO:0000256" key="7">
    <source>
        <dbReference type="RuleBase" id="RU363032"/>
    </source>
</evidence>
<dbReference type="GO" id="GO:0055085">
    <property type="term" value="P:transmembrane transport"/>
    <property type="evidence" value="ECO:0007669"/>
    <property type="project" value="InterPro"/>
</dbReference>
<dbReference type="InterPro" id="IPR035906">
    <property type="entry name" value="MetI-like_sf"/>
</dbReference>
<keyword evidence="10" id="KW-1185">Reference proteome</keyword>
<feature type="transmembrane region" description="Helical" evidence="7">
    <location>
        <begin position="141"/>
        <end position="159"/>
    </location>
</feature>
<keyword evidence="4 7" id="KW-0812">Transmembrane</keyword>
<evidence type="ECO:0000313" key="10">
    <source>
        <dbReference type="Proteomes" id="UP000002318"/>
    </source>
</evidence>
<evidence type="ECO:0000256" key="5">
    <source>
        <dbReference type="ARBA" id="ARBA00022989"/>
    </source>
</evidence>
<keyword evidence="5 7" id="KW-1133">Transmembrane helix</keyword>
<name>E1R2I1_SEDSS</name>
<evidence type="ECO:0000256" key="3">
    <source>
        <dbReference type="ARBA" id="ARBA00022475"/>
    </source>
</evidence>
<dbReference type="SUPFAM" id="SSF161098">
    <property type="entry name" value="MetI-like"/>
    <property type="match status" value="1"/>
</dbReference>
<gene>
    <name evidence="9" type="ordered locus">Spirs_3452</name>
</gene>
<evidence type="ECO:0000256" key="1">
    <source>
        <dbReference type="ARBA" id="ARBA00004651"/>
    </source>
</evidence>
<comment type="subcellular location">
    <subcellularLocation>
        <location evidence="1 7">Cell membrane</location>
        <topology evidence="1 7">Multi-pass membrane protein</topology>
    </subcellularLocation>
</comment>
<dbReference type="GO" id="GO:0005886">
    <property type="term" value="C:plasma membrane"/>
    <property type="evidence" value="ECO:0007669"/>
    <property type="project" value="UniProtKB-SubCell"/>
</dbReference>
<dbReference type="EMBL" id="CP002116">
    <property type="protein sequence ID" value="ADK82541.1"/>
    <property type="molecule type" value="Genomic_DNA"/>
</dbReference>
<dbReference type="KEGG" id="ssm:Spirs_3452"/>
<dbReference type="InterPro" id="IPR000515">
    <property type="entry name" value="MetI-like"/>
</dbReference>
<feature type="transmembrane region" description="Helical" evidence="7">
    <location>
        <begin position="241"/>
        <end position="259"/>
    </location>
</feature>
<feature type="transmembrane region" description="Helical" evidence="7">
    <location>
        <begin position="9"/>
        <end position="30"/>
    </location>
</feature>
<keyword evidence="3" id="KW-1003">Cell membrane</keyword>
<evidence type="ECO:0000256" key="6">
    <source>
        <dbReference type="ARBA" id="ARBA00023136"/>
    </source>
</evidence>
<dbReference type="CDD" id="cd06261">
    <property type="entry name" value="TM_PBP2"/>
    <property type="match status" value="1"/>
</dbReference>
<dbReference type="Pfam" id="PF00528">
    <property type="entry name" value="BPD_transp_1"/>
    <property type="match status" value="1"/>
</dbReference>
<protein>
    <submittedName>
        <fullName evidence="9">Binding-protein-dependent transport systems inner membrane component</fullName>
    </submittedName>
</protein>
<accession>E1R2I1</accession>
<dbReference type="eggNOG" id="COG0395">
    <property type="taxonomic scope" value="Bacteria"/>
</dbReference>
<dbReference type="PROSITE" id="PS50928">
    <property type="entry name" value="ABC_TM1"/>
    <property type="match status" value="1"/>
</dbReference>
<feature type="transmembrane region" description="Helical" evidence="7">
    <location>
        <begin position="74"/>
        <end position="98"/>
    </location>
</feature>
<sequence>MVKKYRHTAYAYFILLIFVVVTIFPIFWMVSTSLKAPDEVFSTPIKLMPRVLLWKNYSTALHARPFFIYTLNSLFASTVSLFVSCFFGSLAAVGFTYYSFPGKKMLYLIVLSSLIIPVEVIAVPLYLMINKMGLLDTYAGLIIPMMMFPLGIFIIKQYLKTFPADIYNSAIIDGANGFTIYSKIILPLIVPALTSVGIFSFVMTWNNYLWPLLSISDDMKRTLSLGMALFENSSIVSYNQIMAIAVFGSVPLIILFLIFQNNFVSSISMTGLKEG</sequence>
<organism evidence="9 10">
    <name type="scientific">Sediminispirochaeta smaragdinae (strain DSM 11293 / JCM 15392 / SEBR 4228)</name>
    <name type="common">Spirochaeta smaragdinae</name>
    <dbReference type="NCBI Taxonomy" id="573413"/>
    <lineage>
        <taxon>Bacteria</taxon>
        <taxon>Pseudomonadati</taxon>
        <taxon>Spirochaetota</taxon>
        <taxon>Spirochaetia</taxon>
        <taxon>Spirochaetales</taxon>
        <taxon>Spirochaetaceae</taxon>
        <taxon>Sediminispirochaeta</taxon>
    </lineage>
</organism>
<dbReference type="PANTHER" id="PTHR43744">
    <property type="entry name" value="ABC TRANSPORTER PERMEASE PROTEIN MG189-RELATED-RELATED"/>
    <property type="match status" value="1"/>
</dbReference>
<feature type="transmembrane region" description="Helical" evidence="7">
    <location>
        <begin position="105"/>
        <end position="129"/>
    </location>
</feature>
<keyword evidence="2 7" id="KW-0813">Transport</keyword>
<reference evidence="9 10" key="1">
    <citation type="journal article" date="2010" name="Stand. Genomic Sci.">
        <title>Complete genome sequence of Spirochaeta smaragdinae type strain (SEBR 4228).</title>
        <authorList>
            <person name="Mavromatis K."/>
            <person name="Yasawong M."/>
            <person name="Chertkov O."/>
            <person name="Lapidus A."/>
            <person name="Lucas S."/>
            <person name="Nolan M."/>
            <person name="Del Rio T.G."/>
            <person name="Tice H."/>
            <person name="Cheng J.F."/>
            <person name="Pitluck S."/>
            <person name="Liolios K."/>
            <person name="Ivanova N."/>
            <person name="Tapia R."/>
            <person name="Han C."/>
            <person name="Bruce D."/>
            <person name="Goodwin L."/>
            <person name="Pati A."/>
            <person name="Chen A."/>
            <person name="Palaniappan K."/>
            <person name="Land M."/>
            <person name="Hauser L."/>
            <person name="Chang Y.J."/>
            <person name="Jeffries C.D."/>
            <person name="Detter J.C."/>
            <person name="Rohde M."/>
            <person name="Brambilla E."/>
            <person name="Spring S."/>
            <person name="Goker M."/>
            <person name="Sikorski J."/>
            <person name="Woyke T."/>
            <person name="Bristow J."/>
            <person name="Eisen J.A."/>
            <person name="Markowitz V."/>
            <person name="Hugenholtz P."/>
            <person name="Klenk H.P."/>
            <person name="Kyrpides N.C."/>
        </authorList>
    </citation>
    <scope>NUCLEOTIDE SEQUENCE [LARGE SCALE GENOMIC DNA]</scope>
    <source>
        <strain evidence="10">DSM 11293 / JCM 15392 / SEBR 4228</strain>
    </source>
</reference>
<evidence type="ECO:0000259" key="8">
    <source>
        <dbReference type="PROSITE" id="PS50928"/>
    </source>
</evidence>
<dbReference type="Gene3D" id="1.10.3720.10">
    <property type="entry name" value="MetI-like"/>
    <property type="match status" value="1"/>
</dbReference>
<feature type="transmembrane region" description="Helical" evidence="7">
    <location>
        <begin position="180"/>
        <end position="203"/>
    </location>
</feature>
<dbReference type="AlphaFoldDB" id="E1R2I1"/>
<comment type="similarity">
    <text evidence="7">Belongs to the binding-protein-dependent transport system permease family.</text>
</comment>
<evidence type="ECO:0000256" key="2">
    <source>
        <dbReference type="ARBA" id="ARBA00022448"/>
    </source>
</evidence>
<dbReference type="STRING" id="573413.Spirs_3452"/>
<feature type="domain" description="ABC transmembrane type-1" evidence="8">
    <location>
        <begin position="70"/>
        <end position="259"/>
    </location>
</feature>
<dbReference type="Proteomes" id="UP000002318">
    <property type="component" value="Chromosome"/>
</dbReference>